<dbReference type="AlphaFoldDB" id="A0AAD4SSV7"/>
<dbReference type="SMART" id="SM00248">
    <property type="entry name" value="ANK"/>
    <property type="match status" value="2"/>
</dbReference>
<dbReference type="SMART" id="SM01076">
    <property type="entry name" value="CG-1"/>
    <property type="match status" value="1"/>
</dbReference>
<evidence type="ECO:0000256" key="6">
    <source>
        <dbReference type="ARBA" id="ARBA00023242"/>
    </source>
</evidence>
<dbReference type="InterPro" id="IPR005559">
    <property type="entry name" value="CG-1_dom"/>
</dbReference>
<feature type="region of interest" description="Disordered" evidence="8">
    <location>
        <begin position="946"/>
        <end position="974"/>
    </location>
</feature>
<keyword evidence="11" id="KW-1185">Reference proteome</keyword>
<dbReference type="InterPro" id="IPR000048">
    <property type="entry name" value="IQ_motif_EF-hand-BS"/>
</dbReference>
<dbReference type="SUPFAM" id="SSF81296">
    <property type="entry name" value="E set domains"/>
    <property type="match status" value="2"/>
</dbReference>
<evidence type="ECO:0000256" key="1">
    <source>
        <dbReference type="ARBA" id="ARBA00004123"/>
    </source>
</evidence>
<dbReference type="SUPFAM" id="SSF48403">
    <property type="entry name" value="Ankyrin repeat"/>
    <property type="match status" value="1"/>
</dbReference>
<proteinExistence type="inferred from homology"/>
<dbReference type="EMBL" id="JAJJMB010008919">
    <property type="protein sequence ID" value="KAI3919258.1"/>
    <property type="molecule type" value="Genomic_DNA"/>
</dbReference>
<dbReference type="InterPro" id="IPR014756">
    <property type="entry name" value="Ig_E-set"/>
</dbReference>
<evidence type="ECO:0000256" key="4">
    <source>
        <dbReference type="ARBA" id="ARBA00023159"/>
    </source>
</evidence>
<dbReference type="PROSITE" id="PS50096">
    <property type="entry name" value="IQ"/>
    <property type="match status" value="2"/>
</dbReference>
<dbReference type="SMART" id="SM00015">
    <property type="entry name" value="IQ"/>
    <property type="match status" value="3"/>
</dbReference>
<comment type="caution">
    <text evidence="10">The sequence shown here is derived from an EMBL/GenBank/DDBJ whole genome shotgun (WGS) entry which is preliminary data.</text>
</comment>
<dbReference type="GO" id="GO:0005634">
    <property type="term" value="C:nucleus"/>
    <property type="evidence" value="ECO:0007669"/>
    <property type="project" value="UniProtKB-SubCell"/>
</dbReference>
<dbReference type="PROSITE" id="PS50297">
    <property type="entry name" value="ANK_REP_REGION"/>
    <property type="match status" value="1"/>
</dbReference>
<dbReference type="InterPro" id="IPR013783">
    <property type="entry name" value="Ig-like_fold"/>
</dbReference>
<comment type="similarity">
    <text evidence="2">Belongs to the CAMTA family.</text>
</comment>
<protein>
    <recommendedName>
        <fullName evidence="9">CG-1 domain-containing protein</fullName>
    </recommendedName>
</protein>
<evidence type="ECO:0000313" key="11">
    <source>
        <dbReference type="Proteomes" id="UP001202328"/>
    </source>
</evidence>
<evidence type="ECO:0000256" key="8">
    <source>
        <dbReference type="SAM" id="MobiDB-lite"/>
    </source>
</evidence>
<keyword evidence="4" id="KW-0010">Activator</keyword>
<keyword evidence="3 7" id="KW-0040">ANK repeat</keyword>
<dbReference type="PANTHER" id="PTHR23335">
    <property type="entry name" value="CALMODULIN-BINDING TRANSCRIPTION ACTIVATOR CAMTA"/>
    <property type="match status" value="1"/>
</dbReference>
<gene>
    <name evidence="10" type="ORF">MKW98_030394</name>
</gene>
<evidence type="ECO:0000256" key="2">
    <source>
        <dbReference type="ARBA" id="ARBA00008267"/>
    </source>
</evidence>
<comment type="subcellular location">
    <subcellularLocation>
        <location evidence="1">Nucleus</location>
    </subcellularLocation>
</comment>
<evidence type="ECO:0000259" key="9">
    <source>
        <dbReference type="PROSITE" id="PS51437"/>
    </source>
</evidence>
<dbReference type="PROSITE" id="PS50088">
    <property type="entry name" value="ANK_REPEAT"/>
    <property type="match status" value="1"/>
</dbReference>
<keyword evidence="6" id="KW-0539">Nucleus</keyword>
<sequence>MNDPDSEYDINTLIQEAQVRWLRPVEIQFILLNHDGIYPFTEVVPQNPQSGSLFLINKNVTKSFRKDGHNWKKKRSGRTVAEGHERLKVGGVEVLSCYYAQGAENPNLRRRIYWMLDQAYHHIVLVHHRVYTDINEGRRSAESSSTLNFPSASNPGFQIAPNQAAASAVSESYGTYLDPSPFGSGSMDLIPDLLDEKMFEEWDSPEDICSLMDADEGILAEQRIVENLNEKSTDTEILLQKNMSDLDELLAAQLGPDYGENVVHSCEIEKPQSTLERDKYTTNPYKHNEEYSYQLQDPSYQLQDPSGNNTQNRNVDIPIFGEASNFYPVASTQESSLLFAVDNSTNFSYSYGLNTLEADPNSYNTLFDAETQLAPIEVVSRLTVAQSQKFSIQEISPEWGYAAECSKVIITGLFHCNSSEHSWKCMFGDVEVPVEIVQEGVFRRQTPPQSPGKVTFIQEGVLRCYTPPKSPGKVTLCITTGNREACSEIREFEYRTTPTASIRNNNLPKTDGMKSAEELQLLIRFVQMLLCGSSINKEDGITSGTNALEKLIADEYLWENLKHAVLVGSESESRIMDSLLQELLKEKLPQWLHSRFKEKQSPGSTSLKKEQEIIHVVAGLGFEWALNLILSSGIGINFRDTNGWTALHHAAYFGREEMVVALIVAGASAGAVTDPTSEDPVGKTPGSIAISRGHKGVAGYLSELALTSHLQSLTLEENDLTKGRSDVEAEIKVESLSIDCTDDHHSLRQSLAAVRNAALAAARIQNAFRAHSFRQRRQKEDLVSVFDEFGITAADIPALSATSKMGFPKLRDRVLQNAAVVIQKKYRGWSGQRTFLELKRKIILIQAHVRGHQVRRKLFRWAVGILEKVLLRWRRKRVGLRGLRQETELADASDDEDIIKVFRKKKVDVTVERAVSWVVSMAHSPGARGQYGRLLESYRQQVKAESCTETSSASRDESDSMETNNNDDFFRFPL</sequence>
<evidence type="ECO:0000256" key="3">
    <source>
        <dbReference type="ARBA" id="ARBA00023043"/>
    </source>
</evidence>
<dbReference type="GO" id="GO:0006357">
    <property type="term" value="P:regulation of transcription by RNA polymerase II"/>
    <property type="evidence" value="ECO:0007669"/>
    <property type="project" value="TreeGrafter"/>
</dbReference>
<dbReference type="PROSITE" id="PS51437">
    <property type="entry name" value="CG_1"/>
    <property type="match status" value="1"/>
</dbReference>
<dbReference type="Gene3D" id="2.60.40.10">
    <property type="entry name" value="Immunoglobulins"/>
    <property type="match status" value="2"/>
</dbReference>
<evidence type="ECO:0000256" key="7">
    <source>
        <dbReference type="PROSITE-ProRule" id="PRU00023"/>
    </source>
</evidence>
<evidence type="ECO:0000313" key="10">
    <source>
        <dbReference type="EMBL" id="KAI3919258.1"/>
    </source>
</evidence>
<feature type="domain" description="CG-1" evidence="9">
    <location>
        <begin position="10"/>
        <end position="137"/>
    </location>
</feature>
<dbReference type="InterPro" id="IPR036770">
    <property type="entry name" value="Ankyrin_rpt-contain_sf"/>
</dbReference>
<organism evidence="10 11">
    <name type="scientific">Papaver atlanticum</name>
    <dbReference type="NCBI Taxonomy" id="357466"/>
    <lineage>
        <taxon>Eukaryota</taxon>
        <taxon>Viridiplantae</taxon>
        <taxon>Streptophyta</taxon>
        <taxon>Embryophyta</taxon>
        <taxon>Tracheophyta</taxon>
        <taxon>Spermatophyta</taxon>
        <taxon>Magnoliopsida</taxon>
        <taxon>Ranunculales</taxon>
        <taxon>Papaveraceae</taxon>
        <taxon>Papaveroideae</taxon>
        <taxon>Papaver</taxon>
    </lineage>
</organism>
<dbReference type="Proteomes" id="UP001202328">
    <property type="component" value="Unassembled WGS sequence"/>
</dbReference>
<dbReference type="Pfam" id="PF12796">
    <property type="entry name" value="Ank_2"/>
    <property type="match status" value="1"/>
</dbReference>
<dbReference type="GO" id="GO:0003690">
    <property type="term" value="F:double-stranded DNA binding"/>
    <property type="evidence" value="ECO:0007669"/>
    <property type="project" value="TreeGrafter"/>
</dbReference>
<dbReference type="PANTHER" id="PTHR23335:SF1">
    <property type="entry name" value="CALMODULIN-BINDING TRANSCRIPTION ACTIVATOR, ISOFORM F"/>
    <property type="match status" value="1"/>
</dbReference>
<evidence type="ECO:0000256" key="5">
    <source>
        <dbReference type="ARBA" id="ARBA00023163"/>
    </source>
</evidence>
<feature type="repeat" description="ANK" evidence="7">
    <location>
        <begin position="642"/>
        <end position="674"/>
    </location>
</feature>
<keyword evidence="5" id="KW-0804">Transcription</keyword>
<name>A0AAD4SSV7_9MAGN</name>
<dbReference type="GO" id="GO:0003712">
    <property type="term" value="F:transcription coregulator activity"/>
    <property type="evidence" value="ECO:0007669"/>
    <property type="project" value="TreeGrafter"/>
</dbReference>
<dbReference type="InterPro" id="IPR027417">
    <property type="entry name" value="P-loop_NTPase"/>
</dbReference>
<dbReference type="InterPro" id="IPR002110">
    <property type="entry name" value="Ankyrin_rpt"/>
</dbReference>
<dbReference type="Gene3D" id="1.20.5.190">
    <property type="match status" value="1"/>
</dbReference>
<reference evidence="10" key="1">
    <citation type="submission" date="2022-04" db="EMBL/GenBank/DDBJ databases">
        <title>A functionally conserved STORR gene fusion in Papaver species that diverged 16.8 million years ago.</title>
        <authorList>
            <person name="Catania T."/>
        </authorList>
    </citation>
    <scope>NUCLEOTIDE SEQUENCE</scope>
    <source>
        <strain evidence="10">S-188037</strain>
    </source>
</reference>
<dbReference type="Pfam" id="PF00612">
    <property type="entry name" value="IQ"/>
    <property type="match status" value="2"/>
</dbReference>
<dbReference type="Gene3D" id="1.25.40.20">
    <property type="entry name" value="Ankyrin repeat-containing domain"/>
    <property type="match status" value="1"/>
</dbReference>
<accession>A0AAD4SSV7</accession>
<dbReference type="SUPFAM" id="SSF52540">
    <property type="entry name" value="P-loop containing nucleoside triphosphate hydrolases"/>
    <property type="match status" value="1"/>
</dbReference>
<dbReference type="Pfam" id="PF03859">
    <property type="entry name" value="CG-1"/>
    <property type="match status" value="1"/>
</dbReference>